<reference evidence="9 10" key="1">
    <citation type="submission" date="2019-04" db="EMBL/GenBank/DDBJ databases">
        <title>Azoarcus rhizosphaerae sp. nov. isolated from rhizosphere of Ficus religiosa.</title>
        <authorList>
            <person name="Lin S.-Y."/>
            <person name="Hameed A."/>
            <person name="Hsu Y.-H."/>
            <person name="Young C.-C."/>
        </authorList>
    </citation>
    <scope>NUCLEOTIDE SEQUENCE [LARGE SCALE GENOMIC DNA]</scope>
    <source>
        <strain evidence="9 10">CC-YHH848</strain>
    </source>
</reference>
<dbReference type="Proteomes" id="UP000307956">
    <property type="component" value="Unassembled WGS sequence"/>
</dbReference>
<dbReference type="Pfam" id="PF00672">
    <property type="entry name" value="HAMP"/>
    <property type="match status" value="1"/>
</dbReference>
<evidence type="ECO:0000256" key="2">
    <source>
        <dbReference type="ARBA" id="ARBA00022475"/>
    </source>
</evidence>
<evidence type="ECO:0000256" key="5">
    <source>
        <dbReference type="ARBA" id="ARBA00022989"/>
    </source>
</evidence>
<dbReference type="InterPro" id="IPR033480">
    <property type="entry name" value="sCache_2"/>
</dbReference>
<dbReference type="Pfam" id="PF07228">
    <property type="entry name" value="SpoIIE"/>
    <property type="match status" value="1"/>
</dbReference>
<dbReference type="AlphaFoldDB" id="A0A4V3W9Z8"/>
<dbReference type="PROSITE" id="PS50885">
    <property type="entry name" value="HAMP"/>
    <property type="match status" value="1"/>
</dbReference>
<proteinExistence type="predicted"/>
<dbReference type="PANTHER" id="PTHR43156:SF2">
    <property type="entry name" value="STAGE II SPORULATION PROTEIN E"/>
    <property type="match status" value="1"/>
</dbReference>
<protein>
    <submittedName>
        <fullName evidence="9">HAMP domain-containing protein</fullName>
    </submittedName>
</protein>
<sequence>MDNIPLLYSIKTRIFFAVTLVVAAVAGVVMSSSQSALERESIAAEERSAGNVLKLVEDNIRGRYRSLLKDKVATVEARKQQFREFQSVLRSTLGHFAGLAERGAIKEETAREMALRWLATTQPVEGDFLLVFDEQGRVLVSPDPDQRDLPLQAVFDLKGRPLAQAARDESARFGESFLSFTWVDSGGVAEPKFGHFVAYPRWGWVLGLVGDVGRVEREVERQLDQLRTELAETLPQIRSSGRGGVFIFDGGGRMVVAPGDDGHAAAVTDGARRGLMTLAHTPGEQTLTLAGAGGEELEGRATYIKPFDWYIASLASRDAMREPARRLVAGQAGIFLAALVAGLLIALFLAHRITLPLNRLSDYARRLPETDFTSGARVADAAALPTARRDEIGRLAKAFAFMEDSLHANVNKLMQAVSARERIEGELNIARDIQMDLLPKMFPPFPDRPEVDLYSSLVSAKEVGGDLYDFYFLSKNHLCFTIGDVSGKGVPAALFMAITRTLIRAASERESDPARMLDKVNDDLSRDNPNCIFVTLVVGVMDVRNGRTLYANAGHNPPLVLRRASGVEWLPGRSGPAAGVVEGASFELLETTLEPGDCLLLYTDGVTEAMDTAGSLYGNERLFRLMEGATGESARAVVARITEDVHLHAGAAEQSDDITVLAVGYRGAQQNTEEA</sequence>
<evidence type="ECO:0000256" key="6">
    <source>
        <dbReference type="ARBA" id="ARBA00023136"/>
    </source>
</evidence>
<keyword evidence="4" id="KW-0378">Hydrolase</keyword>
<dbReference type="GO" id="GO:0005886">
    <property type="term" value="C:plasma membrane"/>
    <property type="evidence" value="ECO:0007669"/>
    <property type="project" value="UniProtKB-SubCell"/>
</dbReference>
<dbReference type="GO" id="GO:0007165">
    <property type="term" value="P:signal transduction"/>
    <property type="evidence" value="ECO:0007669"/>
    <property type="project" value="InterPro"/>
</dbReference>
<dbReference type="RefSeq" id="WP_136386454.1">
    <property type="nucleotide sequence ID" value="NZ_SSOD01000018.1"/>
</dbReference>
<keyword evidence="2" id="KW-1003">Cell membrane</keyword>
<feature type="transmembrane region" description="Helical" evidence="7">
    <location>
        <begin position="327"/>
        <end position="350"/>
    </location>
</feature>
<dbReference type="SMART" id="SM01049">
    <property type="entry name" value="Cache_2"/>
    <property type="match status" value="1"/>
</dbReference>
<evidence type="ECO:0000256" key="3">
    <source>
        <dbReference type="ARBA" id="ARBA00022692"/>
    </source>
</evidence>
<comment type="caution">
    <text evidence="9">The sequence shown here is derived from an EMBL/GenBank/DDBJ whole genome shotgun (WGS) entry which is preliminary data.</text>
</comment>
<dbReference type="InterPro" id="IPR003660">
    <property type="entry name" value="HAMP_dom"/>
</dbReference>
<dbReference type="InterPro" id="IPR052016">
    <property type="entry name" value="Bact_Sigma-Reg"/>
</dbReference>
<dbReference type="EMBL" id="SSOD01000018">
    <property type="protein sequence ID" value="THF57249.1"/>
    <property type="molecule type" value="Genomic_DNA"/>
</dbReference>
<feature type="domain" description="HAMP" evidence="8">
    <location>
        <begin position="351"/>
        <end position="411"/>
    </location>
</feature>
<dbReference type="PANTHER" id="PTHR43156">
    <property type="entry name" value="STAGE II SPORULATION PROTEIN E-RELATED"/>
    <property type="match status" value="1"/>
</dbReference>
<gene>
    <name evidence="9" type="ORF">E6O51_18300</name>
</gene>
<evidence type="ECO:0000313" key="9">
    <source>
        <dbReference type="EMBL" id="THF57249.1"/>
    </source>
</evidence>
<dbReference type="InterPro" id="IPR004010">
    <property type="entry name" value="Double_Cache_2"/>
</dbReference>
<dbReference type="InterPro" id="IPR001932">
    <property type="entry name" value="PPM-type_phosphatase-like_dom"/>
</dbReference>
<dbReference type="GO" id="GO:0016791">
    <property type="term" value="F:phosphatase activity"/>
    <property type="evidence" value="ECO:0007669"/>
    <property type="project" value="TreeGrafter"/>
</dbReference>
<keyword evidence="6 7" id="KW-0472">Membrane</keyword>
<evidence type="ECO:0000259" key="8">
    <source>
        <dbReference type="PROSITE" id="PS50885"/>
    </source>
</evidence>
<dbReference type="InterPro" id="IPR036457">
    <property type="entry name" value="PPM-type-like_dom_sf"/>
</dbReference>
<dbReference type="Pfam" id="PF08269">
    <property type="entry name" value="dCache_2"/>
    <property type="match status" value="1"/>
</dbReference>
<dbReference type="Gene3D" id="6.10.340.10">
    <property type="match status" value="1"/>
</dbReference>
<dbReference type="SUPFAM" id="SSF81606">
    <property type="entry name" value="PP2C-like"/>
    <property type="match status" value="1"/>
</dbReference>
<feature type="transmembrane region" description="Helical" evidence="7">
    <location>
        <begin position="12"/>
        <end position="30"/>
    </location>
</feature>
<evidence type="ECO:0000256" key="7">
    <source>
        <dbReference type="SAM" id="Phobius"/>
    </source>
</evidence>
<dbReference type="Gene3D" id="3.60.40.10">
    <property type="entry name" value="PPM-type phosphatase domain"/>
    <property type="match status" value="1"/>
</dbReference>
<dbReference type="SMART" id="SM00331">
    <property type="entry name" value="PP2C_SIG"/>
    <property type="match status" value="1"/>
</dbReference>
<keyword evidence="10" id="KW-1185">Reference proteome</keyword>
<keyword evidence="3 7" id="KW-0812">Transmembrane</keyword>
<accession>A0A4V3W9Z8</accession>
<dbReference type="SUPFAM" id="SSF158472">
    <property type="entry name" value="HAMP domain-like"/>
    <property type="match status" value="1"/>
</dbReference>
<dbReference type="OrthoDB" id="9802500at2"/>
<evidence type="ECO:0000256" key="4">
    <source>
        <dbReference type="ARBA" id="ARBA00022801"/>
    </source>
</evidence>
<comment type="subcellular location">
    <subcellularLocation>
        <location evidence="1">Cell membrane</location>
        <topology evidence="1">Multi-pass membrane protein</topology>
    </subcellularLocation>
</comment>
<dbReference type="CDD" id="cd06225">
    <property type="entry name" value="HAMP"/>
    <property type="match status" value="1"/>
</dbReference>
<keyword evidence="5 7" id="KW-1133">Transmembrane helix</keyword>
<name>A0A4V3W9Z8_9RHOO</name>
<dbReference type="Gene3D" id="3.30.450.20">
    <property type="entry name" value="PAS domain"/>
    <property type="match status" value="1"/>
</dbReference>
<evidence type="ECO:0000313" key="10">
    <source>
        <dbReference type="Proteomes" id="UP000307956"/>
    </source>
</evidence>
<organism evidence="9 10">
    <name type="scientific">Pseudothauera rhizosphaerae</name>
    <dbReference type="NCBI Taxonomy" id="2565932"/>
    <lineage>
        <taxon>Bacteria</taxon>
        <taxon>Pseudomonadati</taxon>
        <taxon>Pseudomonadota</taxon>
        <taxon>Betaproteobacteria</taxon>
        <taxon>Rhodocyclales</taxon>
        <taxon>Zoogloeaceae</taxon>
        <taxon>Pseudothauera</taxon>
    </lineage>
</organism>
<evidence type="ECO:0000256" key="1">
    <source>
        <dbReference type="ARBA" id="ARBA00004651"/>
    </source>
</evidence>